<dbReference type="KEGG" id="lsd:EMK97_15380"/>
<keyword evidence="1" id="KW-0812">Transmembrane</keyword>
<dbReference type="InterPro" id="IPR046515">
    <property type="entry name" value="DUF6693"/>
</dbReference>
<protein>
    <recommendedName>
        <fullName evidence="4">DUF898 family protein</fullName>
    </recommendedName>
</protein>
<dbReference type="Proteomes" id="UP000290244">
    <property type="component" value="Chromosome"/>
</dbReference>
<keyword evidence="3" id="KW-1185">Reference proteome</keyword>
<dbReference type="EMBL" id="CP034759">
    <property type="protein sequence ID" value="QBG37004.1"/>
    <property type="molecule type" value="Genomic_DNA"/>
</dbReference>
<keyword evidence="1" id="KW-0472">Membrane</keyword>
<evidence type="ECO:0000313" key="3">
    <source>
        <dbReference type="Proteomes" id="UP000290244"/>
    </source>
</evidence>
<organism evidence="2 3">
    <name type="scientific">Litorilituus sediminis</name>
    <dbReference type="NCBI Taxonomy" id="718192"/>
    <lineage>
        <taxon>Bacteria</taxon>
        <taxon>Pseudomonadati</taxon>
        <taxon>Pseudomonadota</taxon>
        <taxon>Gammaproteobacteria</taxon>
        <taxon>Alteromonadales</taxon>
        <taxon>Colwelliaceae</taxon>
        <taxon>Litorilituus</taxon>
    </lineage>
</organism>
<dbReference type="OrthoDB" id="6444713at2"/>
<dbReference type="AlphaFoldDB" id="A0A4P6P6A1"/>
<evidence type="ECO:0008006" key="4">
    <source>
        <dbReference type="Google" id="ProtNLM"/>
    </source>
</evidence>
<feature type="transmembrane region" description="Helical" evidence="1">
    <location>
        <begin position="12"/>
        <end position="34"/>
    </location>
</feature>
<dbReference type="RefSeq" id="WP_130603673.1">
    <property type="nucleotide sequence ID" value="NZ_CP034759.1"/>
</dbReference>
<evidence type="ECO:0000313" key="2">
    <source>
        <dbReference type="EMBL" id="QBG37004.1"/>
    </source>
</evidence>
<name>A0A4P6P6A1_9GAMM</name>
<proteinExistence type="predicted"/>
<sequence length="104" mass="12109">MRVQADVATIDILGHLIMWFILVVITFGIALFFFPYSFSKFVINRSFIIDERGVARQMTCHTDMFGNLGHVILWMIISLLTFGLGYVFYTYKVWNYSLNHTSVD</sequence>
<feature type="transmembrane region" description="Helical" evidence="1">
    <location>
        <begin position="71"/>
        <end position="89"/>
    </location>
</feature>
<keyword evidence="1" id="KW-1133">Transmembrane helix</keyword>
<accession>A0A4P6P6A1</accession>
<gene>
    <name evidence="2" type="ORF">EMK97_15380</name>
</gene>
<dbReference type="Pfam" id="PF20403">
    <property type="entry name" value="DUF6693"/>
    <property type="match status" value="1"/>
</dbReference>
<reference evidence="2 3" key="1">
    <citation type="submission" date="2018-12" db="EMBL/GenBank/DDBJ databases">
        <title>Complete genome of Litorilituus sediminis.</title>
        <authorList>
            <person name="Liu A."/>
            <person name="Rong J."/>
        </authorList>
    </citation>
    <scope>NUCLEOTIDE SEQUENCE [LARGE SCALE GENOMIC DNA]</scope>
    <source>
        <strain evidence="2 3">JCM 17549</strain>
    </source>
</reference>
<evidence type="ECO:0000256" key="1">
    <source>
        <dbReference type="SAM" id="Phobius"/>
    </source>
</evidence>